<name>A0ABP0EEJ2_9ASCO</name>
<evidence type="ECO:0000313" key="2">
    <source>
        <dbReference type="EMBL" id="CAK7904357.1"/>
    </source>
</evidence>
<dbReference type="Proteomes" id="UP001497600">
    <property type="component" value="Chromosome D"/>
</dbReference>
<protein>
    <submittedName>
        <fullName evidence="2">Nonsense-mediated decay protein 4</fullName>
    </submittedName>
</protein>
<gene>
    <name evidence="2" type="primary">NMD4</name>
    <name evidence="2" type="ORF">CAAN4_D09032</name>
</gene>
<proteinExistence type="predicted"/>
<organism evidence="2 3">
    <name type="scientific">[Candida] anglica</name>
    <dbReference type="NCBI Taxonomy" id="148631"/>
    <lineage>
        <taxon>Eukaryota</taxon>
        <taxon>Fungi</taxon>
        <taxon>Dikarya</taxon>
        <taxon>Ascomycota</taxon>
        <taxon>Saccharomycotina</taxon>
        <taxon>Pichiomycetes</taxon>
        <taxon>Debaryomycetaceae</taxon>
        <taxon>Kurtzmaniella</taxon>
    </lineage>
</organism>
<evidence type="ECO:0000313" key="3">
    <source>
        <dbReference type="Proteomes" id="UP001497600"/>
    </source>
</evidence>
<accession>A0ABP0EEJ2</accession>
<feature type="region of interest" description="Disordered" evidence="1">
    <location>
        <begin position="375"/>
        <end position="428"/>
    </location>
</feature>
<reference evidence="2 3" key="1">
    <citation type="submission" date="2024-01" db="EMBL/GenBank/DDBJ databases">
        <authorList>
            <consortium name="Genoscope - CEA"/>
            <person name="William W."/>
        </authorList>
    </citation>
    <scope>NUCLEOTIDE SEQUENCE [LARGE SCALE GENOMIC DNA]</scope>
    <source>
        <strain evidence="2 3">29B2s-10</strain>
    </source>
</reference>
<keyword evidence="3" id="KW-1185">Reference proteome</keyword>
<sequence length="448" mass="51099">MPLHSLVSGSEKGEDSHYHDFDELAAEYATQTNTSPETDLDGVEDNEVITGNTRNINFILDHSAFVRGIGNIKRWFNDEYIQSNFEAKAGEKIQLNIYIPSYTLHEFDYVKKGNTMMATNAREAIKFIDKFISGEVHNKRPVNGGSGDKGSDGVDLSCYLYIESSQEVGPSWNDCLKYKIHSPLVKEFPNLKTMYDSNLIGQNVASPYASGMEVQHEDIDQGLDRFKKVPNFKYSSKLNTIQYENSESYQHALAHADAEAEMPYRLKYLIRSCVQRKYRNKIDGFKAHPRKSEEWRLVTEDPISKIWVASFGIECLNINEAELMIFQNYDINQPRVSDPHKRFDSEGEEEEPFSILQNTIDTTVYSYSPMLNKQKKPFYKSGKKDAKQGTHARKQEKPKPFPTGKNSKKPFKGVVQEEGTGIHGGVVKKERFDAINFAPRGSGELWRP</sequence>
<evidence type="ECO:0000256" key="1">
    <source>
        <dbReference type="SAM" id="MobiDB-lite"/>
    </source>
</evidence>
<dbReference type="EMBL" id="OZ004256">
    <property type="protein sequence ID" value="CAK7904357.1"/>
    <property type="molecule type" value="Genomic_DNA"/>
</dbReference>
<feature type="compositionally biased region" description="Basic and acidic residues" evidence="1">
    <location>
        <begin position="382"/>
        <end position="399"/>
    </location>
</feature>